<keyword evidence="5 7" id="KW-1133">Transmembrane helix</keyword>
<gene>
    <name evidence="8" type="ORF">RDWZM_009011</name>
</gene>
<keyword evidence="9" id="KW-1185">Reference proteome</keyword>
<comment type="caution">
    <text evidence="8">The sequence shown here is derived from an EMBL/GenBank/DDBJ whole genome shotgun (WGS) entry which is preliminary data.</text>
</comment>
<keyword evidence="6 7" id="KW-0472">Membrane</keyword>
<accession>A0A9Q0RKL0</accession>
<feature type="transmembrane region" description="Helical" evidence="7">
    <location>
        <begin position="53"/>
        <end position="71"/>
    </location>
</feature>
<feature type="transmembrane region" description="Helical" evidence="7">
    <location>
        <begin position="134"/>
        <end position="153"/>
    </location>
</feature>
<proteinExistence type="inferred from homology"/>
<evidence type="ECO:0000256" key="3">
    <source>
        <dbReference type="ARBA" id="ARBA00022692"/>
    </source>
</evidence>
<dbReference type="Proteomes" id="UP001142055">
    <property type="component" value="Chromosome 3"/>
</dbReference>
<evidence type="ECO:0000313" key="8">
    <source>
        <dbReference type="EMBL" id="KAJ6217854.1"/>
    </source>
</evidence>
<dbReference type="AlphaFoldDB" id="A0A9Q0RKL0"/>
<dbReference type="Gene3D" id="1.20.1250.20">
    <property type="entry name" value="MFS general substrate transporter like domains"/>
    <property type="match status" value="1"/>
</dbReference>
<dbReference type="EMBL" id="JAPWDV010000003">
    <property type="protein sequence ID" value="KAJ6217854.1"/>
    <property type="molecule type" value="Genomic_DNA"/>
</dbReference>
<dbReference type="PANTHER" id="PTHR11654">
    <property type="entry name" value="OLIGOPEPTIDE TRANSPORTER-RELATED"/>
    <property type="match status" value="1"/>
</dbReference>
<evidence type="ECO:0000256" key="4">
    <source>
        <dbReference type="ARBA" id="ARBA00022856"/>
    </source>
</evidence>
<keyword evidence="3 7" id="KW-0812">Transmembrane</keyword>
<dbReference type="InterPro" id="IPR036259">
    <property type="entry name" value="MFS_trans_sf"/>
</dbReference>
<feature type="transmembrane region" description="Helical" evidence="7">
    <location>
        <begin position="101"/>
        <end position="122"/>
    </location>
</feature>
<name>A0A9Q0RKL0_BLOTA</name>
<evidence type="ECO:0000256" key="5">
    <source>
        <dbReference type="ARBA" id="ARBA00022989"/>
    </source>
</evidence>
<evidence type="ECO:0000256" key="1">
    <source>
        <dbReference type="ARBA" id="ARBA00004141"/>
    </source>
</evidence>
<dbReference type="GO" id="GO:0016020">
    <property type="term" value="C:membrane"/>
    <property type="evidence" value="ECO:0007669"/>
    <property type="project" value="UniProtKB-SubCell"/>
</dbReference>
<keyword evidence="4" id="KW-0571">Peptide transport</keyword>
<keyword evidence="4" id="KW-0813">Transport</keyword>
<comment type="similarity">
    <text evidence="2">Belongs to the major facilitator superfamily. Proton-dependent oligopeptide transporter (POT/PTR) (TC 2.A.17) family.</text>
</comment>
<dbReference type="GO" id="GO:0015833">
    <property type="term" value="P:peptide transport"/>
    <property type="evidence" value="ECO:0007669"/>
    <property type="project" value="UniProtKB-KW"/>
</dbReference>
<dbReference type="InterPro" id="IPR000109">
    <property type="entry name" value="POT_fam"/>
</dbReference>
<organism evidence="8 9">
    <name type="scientific">Blomia tropicalis</name>
    <name type="common">Mite</name>
    <dbReference type="NCBI Taxonomy" id="40697"/>
    <lineage>
        <taxon>Eukaryota</taxon>
        <taxon>Metazoa</taxon>
        <taxon>Ecdysozoa</taxon>
        <taxon>Arthropoda</taxon>
        <taxon>Chelicerata</taxon>
        <taxon>Arachnida</taxon>
        <taxon>Acari</taxon>
        <taxon>Acariformes</taxon>
        <taxon>Sarcoptiformes</taxon>
        <taxon>Astigmata</taxon>
        <taxon>Glycyphagoidea</taxon>
        <taxon>Echimyopodidae</taxon>
        <taxon>Blomia</taxon>
    </lineage>
</organism>
<dbReference type="GO" id="GO:0022857">
    <property type="term" value="F:transmembrane transporter activity"/>
    <property type="evidence" value="ECO:0007669"/>
    <property type="project" value="InterPro"/>
</dbReference>
<sequence>MVPPQKENILVKVCSCITYSLRRKICSKGHAKDHWLDYADDKFDMKTISDVKVLLRVLLLYLPLPIFWALYDQQGSRWTLQAVRMNGQLGNLIIKPDQIQVVNPLLIIVMIPIFEYLIYPLLEKVKFNRPLQRMVVGGILAGLSFIICALMQLQIEQEQPVQMINGHNHVVVINGLSHCNIKGFNSPIAPYKAEVIPNINRHFLNNFDHTFITKGKNGSSKCREESLRIQTSFNVEDSQSLVLFMTDQIYLKKINSFTYDNVLVKPKQGGAQILTVFNLNNYNDEPFEVSSTNDILNQTVLSTTDNESIGYLNNFEVEISRSDVIMSVGNGTDRKSQNLILNQGAGYIQVIHGDMNGVILNYNNYGNS</sequence>
<keyword evidence="4" id="KW-0653">Protein transport</keyword>
<comment type="subcellular location">
    <subcellularLocation>
        <location evidence="1">Membrane</location>
        <topology evidence="1">Multi-pass membrane protein</topology>
    </subcellularLocation>
</comment>
<evidence type="ECO:0000256" key="2">
    <source>
        <dbReference type="ARBA" id="ARBA00005982"/>
    </source>
</evidence>
<dbReference type="Pfam" id="PF00854">
    <property type="entry name" value="PTR2"/>
    <property type="match status" value="1"/>
</dbReference>
<evidence type="ECO:0000313" key="9">
    <source>
        <dbReference type="Proteomes" id="UP001142055"/>
    </source>
</evidence>
<reference evidence="8" key="1">
    <citation type="submission" date="2022-12" db="EMBL/GenBank/DDBJ databases">
        <title>Genome assemblies of Blomia tropicalis.</title>
        <authorList>
            <person name="Cui Y."/>
        </authorList>
    </citation>
    <scope>NUCLEOTIDE SEQUENCE</scope>
    <source>
        <tissue evidence="8">Adult mites</tissue>
    </source>
</reference>
<evidence type="ECO:0000256" key="7">
    <source>
        <dbReference type="SAM" id="Phobius"/>
    </source>
</evidence>
<evidence type="ECO:0000256" key="6">
    <source>
        <dbReference type="ARBA" id="ARBA00023136"/>
    </source>
</evidence>
<protein>
    <submittedName>
        <fullName evidence="8">Uncharacterized protein</fullName>
    </submittedName>
</protein>